<proteinExistence type="predicted"/>
<name>A0A173SEP3_9FIRM</name>
<accession>A0A173SEP3</accession>
<evidence type="ECO:0000259" key="1">
    <source>
        <dbReference type="Pfam" id="PF13302"/>
    </source>
</evidence>
<dbReference type="OrthoDB" id="9785602at2"/>
<dbReference type="InterPro" id="IPR016181">
    <property type="entry name" value="Acyl_CoA_acyltransferase"/>
</dbReference>
<dbReference type="InterPro" id="IPR051531">
    <property type="entry name" value="N-acetyltransferase"/>
</dbReference>
<sequence>MFNFFIIMDEIQGNNIARNFSSEYFNYTINFIISKEFPALTDFPDFSLILCDLDKNIELAKKHNLPVIAFSHKNNRQESLMGTPWLILDTDGLSPFFLNEVYCRHYKKPLTITTTNRCIIRELTTRQLPELLQLQEENKNNPSGCFFPQNCTTYAEAEEFLQNYIKNQYAFYGYGIYGIFNKENETFLGIAGFSPFENVITSDTLNSKEKNFKISENLSEKIPEKKSKNISEHCSEKTSEKYPENDFNEYSAEIGYSVLKKWQQQGIASEILPPLIHFGKEYLGFTKIVTRIEKNNIASIRLAKKNNLKILICQATEQTNS</sequence>
<dbReference type="PANTHER" id="PTHR43792">
    <property type="entry name" value="GNAT FAMILY, PUTATIVE (AFU_ORTHOLOGUE AFUA_3G00765)-RELATED-RELATED"/>
    <property type="match status" value="1"/>
</dbReference>
<evidence type="ECO:0000313" key="3">
    <source>
        <dbReference type="Proteomes" id="UP000095390"/>
    </source>
</evidence>
<reference evidence="2 3" key="1">
    <citation type="submission" date="2015-09" db="EMBL/GenBank/DDBJ databases">
        <authorList>
            <consortium name="Pathogen Informatics"/>
        </authorList>
    </citation>
    <scope>NUCLEOTIDE SEQUENCE [LARGE SCALE GENOMIC DNA]</scope>
    <source>
        <strain evidence="2 3">2789STDY5834966</strain>
    </source>
</reference>
<dbReference type="Proteomes" id="UP000095390">
    <property type="component" value="Unassembled WGS sequence"/>
</dbReference>
<dbReference type="InterPro" id="IPR000182">
    <property type="entry name" value="GNAT_dom"/>
</dbReference>
<evidence type="ECO:0000313" key="2">
    <source>
        <dbReference type="EMBL" id="CUM88255.1"/>
    </source>
</evidence>
<dbReference type="Pfam" id="PF13302">
    <property type="entry name" value="Acetyltransf_3"/>
    <property type="match status" value="1"/>
</dbReference>
<dbReference type="SUPFAM" id="SSF55729">
    <property type="entry name" value="Acyl-CoA N-acyltransferases (Nat)"/>
    <property type="match status" value="1"/>
</dbReference>
<dbReference type="Gene3D" id="3.40.630.30">
    <property type="match status" value="1"/>
</dbReference>
<dbReference type="RefSeq" id="WP_005343777.1">
    <property type="nucleotide sequence ID" value="NZ_CAUDVV010000007.1"/>
</dbReference>
<organism evidence="2 3">
    <name type="scientific">Anaerobutyricum hallii</name>
    <dbReference type="NCBI Taxonomy" id="39488"/>
    <lineage>
        <taxon>Bacteria</taxon>
        <taxon>Bacillati</taxon>
        <taxon>Bacillota</taxon>
        <taxon>Clostridia</taxon>
        <taxon>Lachnospirales</taxon>
        <taxon>Lachnospiraceae</taxon>
        <taxon>Anaerobutyricum</taxon>
    </lineage>
</organism>
<dbReference type="GeneID" id="75049667"/>
<feature type="domain" description="N-acetyltransferase" evidence="1">
    <location>
        <begin position="249"/>
        <end position="306"/>
    </location>
</feature>
<dbReference type="EMBL" id="CYYC01000007">
    <property type="protein sequence ID" value="CUM88255.1"/>
    <property type="molecule type" value="Genomic_DNA"/>
</dbReference>
<dbReference type="GO" id="GO:0016747">
    <property type="term" value="F:acyltransferase activity, transferring groups other than amino-acyl groups"/>
    <property type="evidence" value="ECO:0007669"/>
    <property type="project" value="InterPro"/>
</dbReference>
<protein>
    <recommendedName>
        <fullName evidence="1">N-acetyltransferase domain-containing protein</fullName>
    </recommendedName>
</protein>
<dbReference type="PANTHER" id="PTHR43792:SF16">
    <property type="entry name" value="N-ACETYLTRANSFERASE DOMAIN-CONTAINING PROTEIN"/>
    <property type="match status" value="1"/>
</dbReference>
<gene>
    <name evidence="2" type="ORF">ERS852578_00849</name>
</gene>
<dbReference type="AlphaFoldDB" id="A0A173SEP3"/>